<evidence type="ECO:0000256" key="2">
    <source>
        <dbReference type="SAM" id="SignalP"/>
    </source>
</evidence>
<evidence type="ECO:0000256" key="1">
    <source>
        <dbReference type="ARBA" id="ARBA00022737"/>
    </source>
</evidence>
<dbReference type="PANTHER" id="PTHR46708">
    <property type="entry name" value="TENASCIN"/>
    <property type="match status" value="1"/>
</dbReference>
<name>A0A8B7NBL8_HYAAZ</name>
<keyword evidence="2" id="KW-0732">Signal</keyword>
<dbReference type="SMART" id="SM00060">
    <property type="entry name" value="FN3"/>
    <property type="match status" value="4"/>
</dbReference>
<evidence type="ECO:0000313" key="4">
    <source>
        <dbReference type="Proteomes" id="UP000694843"/>
    </source>
</evidence>
<dbReference type="PROSITE" id="PS50853">
    <property type="entry name" value="FN3"/>
    <property type="match status" value="2"/>
</dbReference>
<dbReference type="InterPro" id="IPR003961">
    <property type="entry name" value="FN3_dom"/>
</dbReference>
<dbReference type="PANTHER" id="PTHR46708:SF2">
    <property type="entry name" value="FIBRONECTIN TYPE-III DOMAIN-CONTAINING PROTEIN"/>
    <property type="match status" value="1"/>
</dbReference>
<dbReference type="InterPro" id="IPR036116">
    <property type="entry name" value="FN3_sf"/>
</dbReference>
<dbReference type="Pfam" id="PF00041">
    <property type="entry name" value="fn3"/>
    <property type="match status" value="2"/>
</dbReference>
<dbReference type="Gene3D" id="2.60.40.10">
    <property type="entry name" value="Immunoglobulins"/>
    <property type="match status" value="2"/>
</dbReference>
<dbReference type="AlphaFoldDB" id="A0A8B7NBL8"/>
<dbReference type="Proteomes" id="UP000694843">
    <property type="component" value="Unplaced"/>
</dbReference>
<feature type="domain" description="Fibronectin type-III" evidence="3">
    <location>
        <begin position="499"/>
        <end position="593"/>
    </location>
</feature>
<dbReference type="InterPro" id="IPR013783">
    <property type="entry name" value="Ig-like_fold"/>
</dbReference>
<dbReference type="KEGG" id="hazt:108668320"/>
<reference evidence="5" key="1">
    <citation type="submission" date="2025-08" db="UniProtKB">
        <authorList>
            <consortium name="RefSeq"/>
        </authorList>
    </citation>
    <scope>IDENTIFICATION</scope>
    <source>
        <tissue evidence="5">Whole organism</tissue>
    </source>
</reference>
<organism evidence="4 5">
    <name type="scientific">Hyalella azteca</name>
    <name type="common">Amphipod</name>
    <dbReference type="NCBI Taxonomy" id="294128"/>
    <lineage>
        <taxon>Eukaryota</taxon>
        <taxon>Metazoa</taxon>
        <taxon>Ecdysozoa</taxon>
        <taxon>Arthropoda</taxon>
        <taxon>Crustacea</taxon>
        <taxon>Multicrustacea</taxon>
        <taxon>Malacostraca</taxon>
        <taxon>Eumalacostraca</taxon>
        <taxon>Peracarida</taxon>
        <taxon>Amphipoda</taxon>
        <taxon>Senticaudata</taxon>
        <taxon>Talitrida</taxon>
        <taxon>Talitroidea</taxon>
        <taxon>Hyalellidae</taxon>
        <taxon>Hyalella</taxon>
    </lineage>
</organism>
<dbReference type="RefSeq" id="XP_018010998.1">
    <property type="nucleotide sequence ID" value="XM_018155509.2"/>
</dbReference>
<keyword evidence="1" id="KW-0677">Repeat</keyword>
<proteinExistence type="predicted"/>
<dbReference type="SUPFAM" id="SSF49265">
    <property type="entry name" value="Fibronectin type III"/>
    <property type="match status" value="2"/>
</dbReference>
<accession>A0A8B7NBL8</accession>
<dbReference type="GeneID" id="108668320"/>
<feature type="signal peptide" evidence="2">
    <location>
        <begin position="1"/>
        <end position="27"/>
    </location>
</feature>
<feature type="domain" description="Fibronectin type-III" evidence="3">
    <location>
        <begin position="314"/>
        <end position="404"/>
    </location>
</feature>
<keyword evidence="4" id="KW-1185">Reference proteome</keyword>
<evidence type="ECO:0000259" key="3">
    <source>
        <dbReference type="PROSITE" id="PS50853"/>
    </source>
</evidence>
<feature type="chain" id="PRO_5033995241" evidence="2">
    <location>
        <begin position="28"/>
        <end position="595"/>
    </location>
</feature>
<dbReference type="InterPro" id="IPR050991">
    <property type="entry name" value="ECM_Regulatory_Proteins"/>
</dbReference>
<dbReference type="OrthoDB" id="6381660at2759"/>
<protein>
    <submittedName>
        <fullName evidence="5">Phosphatidylinositol phosphatase PTPRQ</fullName>
    </submittedName>
</protein>
<dbReference type="CDD" id="cd00063">
    <property type="entry name" value="FN3"/>
    <property type="match status" value="2"/>
</dbReference>
<evidence type="ECO:0000313" key="5">
    <source>
        <dbReference type="RefSeq" id="XP_018010998.1"/>
    </source>
</evidence>
<gene>
    <name evidence="5" type="primary">LOC108668320</name>
</gene>
<sequence>MAKMNKVAWIFPCLVWLAVTSVPRVKGGAGVPLPGATGGLTKAQVVDANLKVTARYATRLEVQWEVNSNELIQECLLTIFYGSTQDVRDCLQPSRQTSEKFQDSVFDYTKKYGRNKAVARSSNEEDFAPLSLQTQMKGKDLNYKGDVERKTNFMDQLEEGRENSVVFYNITGLDACTSYDLQLIVVPIGFNTNDTDSYYYRDSLEQENTGPDETLPPKQLSCSISEQNEDIWIFSWQDPMNECPTSKFNVAWTAQSRWSSAVASMSYVTIEHQEQFIDFLAYADYHFAVSADYGDVTSANGSIVCTSPEKAPSAPQNVRATGHDQTSLLVEWDAPVAANGIIKSYVVFMNNSKESISVDVISQDTFYEATGLESCLNYSIEVVAVNGAGYGPPSDMITHLYESGGTSNLEFIVCHVNSSGVYTQWNPIYRDCKESSYEVWYSLYIPWKNETRSDETTVNVNHYDLPATDFYPGTEYNIIVATADFSLESGCAVNSSDTKSSPPSITELSATVSSVYVKWSPPEEANGLIQSYIISLTGDNGQSLHEFVDGSTTQVNVAEKILSGTSYEVEVAAINGFGEGEYSAPKTVTTLPSRS</sequence>